<protein>
    <submittedName>
        <fullName evidence="2">Uncharacterized protein</fullName>
    </submittedName>
</protein>
<organism evidence="2 3">
    <name type="scientific">Acetobacter persici</name>
    <dbReference type="NCBI Taxonomy" id="1076596"/>
    <lineage>
        <taxon>Bacteria</taxon>
        <taxon>Pseudomonadati</taxon>
        <taxon>Pseudomonadota</taxon>
        <taxon>Alphaproteobacteria</taxon>
        <taxon>Acetobacterales</taxon>
        <taxon>Acetobacteraceae</taxon>
        <taxon>Acetobacter</taxon>
    </lineage>
</organism>
<sequence length="115" mass="12051">MTDTLKQTNKDPLADPRVTKNEDGSYTVKLNTPAQVVVGDAPMTSVTLKRVNGRGMTAMFDAEGKGSQLEALTLASAKMTGPLADAFMEAVDGNDWTLLVGVASSFLANGQTTGQ</sequence>
<keyword evidence="3" id="KW-1185">Reference proteome</keyword>
<proteinExistence type="predicted"/>
<gene>
    <name evidence="2" type="ORF">DmAi_29190</name>
</gene>
<dbReference type="EMBL" id="BLJP01000025">
    <property type="protein sequence ID" value="GFE94860.1"/>
    <property type="molecule type" value="Genomic_DNA"/>
</dbReference>
<feature type="region of interest" description="Disordered" evidence="1">
    <location>
        <begin position="1"/>
        <end position="26"/>
    </location>
</feature>
<reference evidence="2 3" key="1">
    <citation type="journal article" date="2020" name="Cell Rep.">
        <title>Local necrotic cells trigger systemic immune activation via gut microbiome dysbiosis in Drosophila.</title>
        <authorList>
            <person name="Kosakamoto H."/>
            <person name="Yamauchi T."/>
            <person name="Akuzawa-Tokita Y."/>
            <person name="Nishimura K."/>
            <person name="Soga T."/>
            <person name="Murakami T."/>
            <person name="Mori H."/>
            <person name="Yamamoto K."/>
            <person name="Miyazaki R."/>
            <person name="Koto A."/>
            <person name="Miura M."/>
            <person name="Obata F."/>
        </authorList>
    </citation>
    <scope>NUCLEOTIDE SEQUENCE [LARGE SCALE GENOMIC DNA]</scope>
    <source>
        <strain evidence="2 3">Ai</strain>
    </source>
</reference>
<dbReference type="AlphaFoldDB" id="A0A6V8IB87"/>
<feature type="compositionally biased region" description="Basic and acidic residues" evidence="1">
    <location>
        <begin position="8"/>
        <end position="23"/>
    </location>
</feature>
<name>A0A6V8IB87_9PROT</name>
<evidence type="ECO:0000313" key="2">
    <source>
        <dbReference type="EMBL" id="GFE94860.1"/>
    </source>
</evidence>
<dbReference type="OrthoDB" id="7227593at2"/>
<evidence type="ECO:0000256" key="1">
    <source>
        <dbReference type="SAM" id="MobiDB-lite"/>
    </source>
</evidence>
<comment type="caution">
    <text evidence="2">The sequence shown here is derived from an EMBL/GenBank/DDBJ whole genome shotgun (WGS) entry which is preliminary data.</text>
</comment>
<accession>A0A6V8IB87</accession>
<dbReference type="RefSeq" id="WP_086656702.1">
    <property type="nucleotide sequence ID" value="NZ_BLJP01000025.1"/>
</dbReference>
<dbReference type="Proteomes" id="UP000548726">
    <property type="component" value="Unassembled WGS sequence"/>
</dbReference>
<evidence type="ECO:0000313" key="3">
    <source>
        <dbReference type="Proteomes" id="UP000548726"/>
    </source>
</evidence>